<protein>
    <submittedName>
        <fullName evidence="2">Uncharacterized protein</fullName>
    </submittedName>
</protein>
<keyword evidence="1" id="KW-0732">Signal</keyword>
<gene>
    <name evidence="2" type="ORF">Bhyg_12235</name>
</gene>
<reference evidence="2" key="1">
    <citation type="submission" date="2022-07" db="EMBL/GenBank/DDBJ databases">
        <authorList>
            <person name="Trinca V."/>
            <person name="Uliana J.V.C."/>
            <person name="Torres T.T."/>
            <person name="Ward R.J."/>
            <person name="Monesi N."/>
        </authorList>
    </citation>
    <scope>NUCLEOTIDE SEQUENCE</scope>
    <source>
        <strain evidence="2">HSMRA1968</strain>
        <tissue evidence="2">Whole embryos</tissue>
    </source>
</reference>
<dbReference type="Proteomes" id="UP001151699">
    <property type="component" value="Chromosome X"/>
</dbReference>
<dbReference type="AlphaFoldDB" id="A0A9Q0MYG9"/>
<feature type="signal peptide" evidence="1">
    <location>
        <begin position="1"/>
        <end position="20"/>
    </location>
</feature>
<sequence>MLVFQFSLLFVIFSLTGCDCDTYRIGSRKDGDKLITKKVLISVPTSSSSNHTVVYEYMATKFVSFIEYQIGSGCNEERVHAEIVFTGNYSLESKFFLYNVTDLIVTLVVYGFEQYNVPPDFQPILVPQFLIMEDDDKPKFGVGFRQFNDELLYFQTQSSTKTKHLTNHTLEFSADVEHFITYVSFSVDSKAAGATFLKMSEHKFAGLVYDVNTMLLTAKMFVYGFKRDNVPTDYKPIFQTNKVENINNMRNLMYSEPFYSFVNESLNNDVDFSKANSQRDKYVLWTGVFSVFIRLMYNNFRI</sequence>
<proteinExistence type="predicted"/>
<keyword evidence="3" id="KW-1185">Reference proteome</keyword>
<name>A0A9Q0MYG9_9DIPT</name>
<dbReference type="OrthoDB" id="10301117at2759"/>
<dbReference type="EMBL" id="WJQU01000003">
    <property type="protein sequence ID" value="KAJ6639489.1"/>
    <property type="molecule type" value="Genomic_DNA"/>
</dbReference>
<comment type="caution">
    <text evidence="2">The sequence shown here is derived from an EMBL/GenBank/DDBJ whole genome shotgun (WGS) entry which is preliminary data.</text>
</comment>
<accession>A0A9Q0MYG9</accession>
<evidence type="ECO:0000313" key="2">
    <source>
        <dbReference type="EMBL" id="KAJ6639489.1"/>
    </source>
</evidence>
<evidence type="ECO:0000256" key="1">
    <source>
        <dbReference type="SAM" id="SignalP"/>
    </source>
</evidence>
<feature type="chain" id="PRO_5040353886" evidence="1">
    <location>
        <begin position="21"/>
        <end position="302"/>
    </location>
</feature>
<organism evidence="2 3">
    <name type="scientific">Pseudolycoriella hygida</name>
    <dbReference type="NCBI Taxonomy" id="35572"/>
    <lineage>
        <taxon>Eukaryota</taxon>
        <taxon>Metazoa</taxon>
        <taxon>Ecdysozoa</taxon>
        <taxon>Arthropoda</taxon>
        <taxon>Hexapoda</taxon>
        <taxon>Insecta</taxon>
        <taxon>Pterygota</taxon>
        <taxon>Neoptera</taxon>
        <taxon>Endopterygota</taxon>
        <taxon>Diptera</taxon>
        <taxon>Nematocera</taxon>
        <taxon>Sciaroidea</taxon>
        <taxon>Sciaridae</taxon>
        <taxon>Pseudolycoriella</taxon>
    </lineage>
</organism>
<evidence type="ECO:0000313" key="3">
    <source>
        <dbReference type="Proteomes" id="UP001151699"/>
    </source>
</evidence>